<dbReference type="FunFam" id="1.10.238.10:FF:000001">
    <property type="entry name" value="Calmodulin 1"/>
    <property type="match status" value="1"/>
</dbReference>
<proteinExistence type="predicted"/>
<protein>
    <recommendedName>
        <fullName evidence="1">EF-hand domain-containing protein</fullName>
    </recommendedName>
</protein>
<dbReference type="AlphaFoldDB" id="A0AAW1VGJ5"/>
<dbReference type="EMBL" id="JARQZJ010000135">
    <property type="protein sequence ID" value="KAK9892476.1"/>
    <property type="molecule type" value="Genomic_DNA"/>
</dbReference>
<dbReference type="SMART" id="SM00054">
    <property type="entry name" value="EFh"/>
    <property type="match status" value="2"/>
</dbReference>
<dbReference type="SUPFAM" id="SSF47473">
    <property type="entry name" value="EF-hand"/>
    <property type="match status" value="1"/>
</dbReference>
<dbReference type="PANTHER" id="PTHR46763:SF1">
    <property type="entry name" value="DYNEIN REGULATORY COMPLEX PROTEIN 8"/>
    <property type="match status" value="1"/>
</dbReference>
<evidence type="ECO:0000313" key="3">
    <source>
        <dbReference type="Proteomes" id="UP001431783"/>
    </source>
</evidence>
<dbReference type="GO" id="GO:0005509">
    <property type="term" value="F:calcium ion binding"/>
    <property type="evidence" value="ECO:0007669"/>
    <property type="project" value="InterPro"/>
</dbReference>
<accession>A0AAW1VGJ5</accession>
<sequence length="202" mass="23543">MQPNYDLDDSEIPIPIDNDLQQRIHDIFMAHDSIGNKTVDAETLGIIIRSLGLFPSNAEVAVIVNKTQKKDEPGVIHLVDFLPYIEEEINQGKFKPKSLEEILQAFRTLDQDNYGFLDKEQLSAFMTKYAEPFDEDEMAEMLEMSFNNFTKKIHYEEIVKKLKYQPKGEKDIFVLAERVKRERPQPVEEKKRTISQMFSVNQ</sequence>
<dbReference type="InterPro" id="IPR002048">
    <property type="entry name" value="EF_hand_dom"/>
</dbReference>
<organism evidence="2 3">
    <name type="scientific">Henosepilachna vigintioctopunctata</name>
    <dbReference type="NCBI Taxonomy" id="420089"/>
    <lineage>
        <taxon>Eukaryota</taxon>
        <taxon>Metazoa</taxon>
        <taxon>Ecdysozoa</taxon>
        <taxon>Arthropoda</taxon>
        <taxon>Hexapoda</taxon>
        <taxon>Insecta</taxon>
        <taxon>Pterygota</taxon>
        <taxon>Neoptera</taxon>
        <taxon>Endopterygota</taxon>
        <taxon>Coleoptera</taxon>
        <taxon>Polyphaga</taxon>
        <taxon>Cucujiformia</taxon>
        <taxon>Coccinelloidea</taxon>
        <taxon>Coccinellidae</taxon>
        <taxon>Epilachninae</taxon>
        <taxon>Epilachnini</taxon>
        <taxon>Henosepilachna</taxon>
    </lineage>
</organism>
<dbReference type="PROSITE" id="PS50222">
    <property type="entry name" value="EF_HAND_2"/>
    <property type="match status" value="1"/>
</dbReference>
<evidence type="ECO:0000259" key="1">
    <source>
        <dbReference type="PROSITE" id="PS50222"/>
    </source>
</evidence>
<reference evidence="2 3" key="1">
    <citation type="submission" date="2023-03" db="EMBL/GenBank/DDBJ databases">
        <title>Genome insight into feeding habits of ladybird beetles.</title>
        <authorList>
            <person name="Li H.-S."/>
            <person name="Huang Y.-H."/>
            <person name="Pang H."/>
        </authorList>
    </citation>
    <scope>NUCLEOTIDE SEQUENCE [LARGE SCALE GENOMIC DNA]</scope>
    <source>
        <strain evidence="2">SYSU_2023b</strain>
        <tissue evidence="2">Whole body</tissue>
    </source>
</reference>
<dbReference type="InterPro" id="IPR011992">
    <property type="entry name" value="EF-hand-dom_pair"/>
</dbReference>
<dbReference type="Gene3D" id="1.10.238.10">
    <property type="entry name" value="EF-hand"/>
    <property type="match status" value="1"/>
</dbReference>
<feature type="domain" description="EF-hand" evidence="1">
    <location>
        <begin position="97"/>
        <end position="132"/>
    </location>
</feature>
<dbReference type="PANTHER" id="PTHR46763">
    <property type="entry name" value="DYNEIN REGULATORY COMPLEX PROTEIN 8"/>
    <property type="match status" value="1"/>
</dbReference>
<comment type="caution">
    <text evidence="2">The sequence shown here is derived from an EMBL/GenBank/DDBJ whole genome shotgun (WGS) entry which is preliminary data.</text>
</comment>
<evidence type="ECO:0000313" key="2">
    <source>
        <dbReference type="EMBL" id="KAK9892476.1"/>
    </source>
</evidence>
<name>A0AAW1VGJ5_9CUCU</name>
<dbReference type="Pfam" id="PF13499">
    <property type="entry name" value="EF-hand_7"/>
    <property type="match status" value="1"/>
</dbReference>
<dbReference type="Proteomes" id="UP001431783">
    <property type="component" value="Unassembled WGS sequence"/>
</dbReference>
<gene>
    <name evidence="2" type="ORF">WA026_020467</name>
</gene>
<keyword evidence="3" id="KW-1185">Reference proteome</keyword>